<evidence type="ECO:0000313" key="7">
    <source>
        <dbReference type="Proteomes" id="UP000001593"/>
    </source>
</evidence>
<name>A7S948_NEMVE</name>
<dbReference type="Pfam" id="PF00530">
    <property type="entry name" value="SRCR"/>
    <property type="match status" value="1"/>
</dbReference>
<feature type="chain" id="PRO_5002712451" description="SRCR domain-containing protein" evidence="4">
    <location>
        <begin position="20"/>
        <end position="109"/>
    </location>
</feature>
<feature type="domain" description="SRCR" evidence="5">
    <location>
        <begin position="14"/>
        <end position="109"/>
    </location>
</feature>
<dbReference type="Gene3D" id="3.10.250.10">
    <property type="entry name" value="SRCR-like domain"/>
    <property type="match status" value="1"/>
</dbReference>
<evidence type="ECO:0000256" key="2">
    <source>
        <dbReference type="ARBA" id="ARBA00023157"/>
    </source>
</evidence>
<comment type="caution">
    <text evidence="3">Lacks conserved residue(s) required for the propagation of feature annotation.</text>
</comment>
<dbReference type="SUPFAM" id="SSF56487">
    <property type="entry name" value="SRCR-like"/>
    <property type="match status" value="1"/>
</dbReference>
<dbReference type="InterPro" id="IPR036772">
    <property type="entry name" value="SRCR-like_dom_sf"/>
</dbReference>
<dbReference type="PANTHER" id="PTHR48071">
    <property type="entry name" value="SRCR DOMAIN-CONTAINING PROTEIN"/>
    <property type="match status" value="1"/>
</dbReference>
<evidence type="ECO:0000313" key="6">
    <source>
        <dbReference type="EMBL" id="EDO39790.1"/>
    </source>
</evidence>
<dbReference type="HOGENOM" id="CLU_002555_6_2_1"/>
<dbReference type="SMART" id="SM00202">
    <property type="entry name" value="SR"/>
    <property type="match status" value="1"/>
</dbReference>
<dbReference type="PROSITE" id="PS50287">
    <property type="entry name" value="SRCR_2"/>
    <property type="match status" value="1"/>
</dbReference>
<dbReference type="AlphaFoldDB" id="A7S948"/>
<dbReference type="GO" id="GO:0016020">
    <property type="term" value="C:membrane"/>
    <property type="evidence" value="ECO:0007669"/>
    <property type="project" value="InterPro"/>
</dbReference>
<evidence type="ECO:0000256" key="4">
    <source>
        <dbReference type="SAM" id="SignalP"/>
    </source>
</evidence>
<keyword evidence="2 3" id="KW-1015">Disulfide bond</keyword>
<feature type="disulfide bond" evidence="3">
    <location>
        <begin position="80"/>
        <end position="90"/>
    </location>
</feature>
<protein>
    <recommendedName>
        <fullName evidence="5">SRCR domain-containing protein</fullName>
    </recommendedName>
</protein>
<evidence type="ECO:0000256" key="1">
    <source>
        <dbReference type="ARBA" id="ARBA00022729"/>
    </source>
</evidence>
<dbReference type="InParanoid" id="A7S948"/>
<evidence type="ECO:0000259" key="5">
    <source>
        <dbReference type="PROSITE" id="PS50287"/>
    </source>
</evidence>
<dbReference type="FunFam" id="3.10.250.10:FF:000001">
    <property type="entry name" value="Lysyl oxidase 4 isoform X1"/>
    <property type="match status" value="1"/>
</dbReference>
<keyword evidence="7" id="KW-1185">Reference proteome</keyword>
<dbReference type="PhylomeDB" id="A7S948"/>
<dbReference type="PRINTS" id="PR00258">
    <property type="entry name" value="SPERACTRCPTR"/>
</dbReference>
<organism evidence="6 7">
    <name type="scientific">Nematostella vectensis</name>
    <name type="common">Starlet sea anemone</name>
    <dbReference type="NCBI Taxonomy" id="45351"/>
    <lineage>
        <taxon>Eukaryota</taxon>
        <taxon>Metazoa</taxon>
        <taxon>Cnidaria</taxon>
        <taxon>Anthozoa</taxon>
        <taxon>Hexacorallia</taxon>
        <taxon>Actiniaria</taxon>
        <taxon>Edwardsiidae</taxon>
        <taxon>Nematostella</taxon>
    </lineage>
</organism>
<accession>A7S948</accession>
<feature type="signal peptide" evidence="4">
    <location>
        <begin position="1"/>
        <end position="19"/>
    </location>
</feature>
<reference evidence="6 7" key="1">
    <citation type="journal article" date="2007" name="Science">
        <title>Sea anemone genome reveals ancestral eumetazoan gene repertoire and genomic organization.</title>
        <authorList>
            <person name="Putnam N.H."/>
            <person name="Srivastava M."/>
            <person name="Hellsten U."/>
            <person name="Dirks B."/>
            <person name="Chapman J."/>
            <person name="Salamov A."/>
            <person name="Terry A."/>
            <person name="Shapiro H."/>
            <person name="Lindquist E."/>
            <person name="Kapitonov V.V."/>
            <person name="Jurka J."/>
            <person name="Genikhovich G."/>
            <person name="Grigoriev I.V."/>
            <person name="Lucas S.M."/>
            <person name="Steele R.E."/>
            <person name="Finnerty J.R."/>
            <person name="Technau U."/>
            <person name="Martindale M.Q."/>
            <person name="Rokhsar D.S."/>
        </authorList>
    </citation>
    <scope>NUCLEOTIDE SEQUENCE [LARGE SCALE GENOMIC DNA]</scope>
    <source>
        <strain evidence="7">CH2 X CH6</strain>
    </source>
</reference>
<sequence length="109" mass="12318">MILFLCIVFVAPRIRLSLGSYGRVEVMKRGEWGTVCDDHWTMTEGHVVCRELGYRGASSVEIDAHHGEGEGKIWMDEVECEGSELSLLDCPHETEHDCDHYEDASVVCF</sequence>
<dbReference type="EMBL" id="DS469601">
    <property type="protein sequence ID" value="EDO39790.1"/>
    <property type="molecule type" value="Genomic_DNA"/>
</dbReference>
<gene>
    <name evidence="6" type="ORF">NEMVEDRAFT_v1g109513</name>
</gene>
<keyword evidence="1 4" id="KW-0732">Signal</keyword>
<proteinExistence type="predicted"/>
<evidence type="ECO:0000256" key="3">
    <source>
        <dbReference type="PROSITE-ProRule" id="PRU00196"/>
    </source>
</evidence>
<dbReference type="InterPro" id="IPR001190">
    <property type="entry name" value="SRCR"/>
</dbReference>
<dbReference type="Proteomes" id="UP000001593">
    <property type="component" value="Unassembled WGS sequence"/>
</dbReference>
<dbReference type="PANTHER" id="PTHR48071:SF18">
    <property type="entry name" value="DELETED IN MALIGNANT BRAIN TUMORS 1 PROTEIN-RELATED"/>
    <property type="match status" value="1"/>
</dbReference>
<dbReference type="OMA" id="CPHETEH"/>